<protein>
    <submittedName>
        <fullName evidence="1">AAA family ATPase</fullName>
    </submittedName>
</protein>
<gene>
    <name evidence="1" type="ORF">E5987_04875</name>
</gene>
<sequence length="230" mass="26434">MDDLNDYSWCAFYPAAARALCSYQNKRAALLKELYEALPAETGYLHDPERKPLKDIDPFSVFGILNRHISQKKKTETAEAFKRIFGLKEPVPHNYHGIPPLSNENSMFFGFKDGQTEKDIDNLWQFFISVLNDESCVGVQFDEMTAHQYGIKFNLTIGMYWIRPEKYFPLDTPSRAFLERHGIKCSSTSVPAFKDYEQICTGVRDLLPSLPNKPKSFAQVTRGIYLSLQK</sequence>
<dbReference type="Proteomes" id="UP000472580">
    <property type="component" value="Unassembled WGS sequence"/>
</dbReference>
<comment type="caution">
    <text evidence="1">The sequence shown here is derived from an EMBL/GenBank/DDBJ whole genome shotgun (WGS) entry which is preliminary data.</text>
</comment>
<proteinExistence type="predicted"/>
<dbReference type="RefSeq" id="WP_160334974.1">
    <property type="nucleotide sequence ID" value="NZ_WSRP01000011.1"/>
</dbReference>
<evidence type="ECO:0000313" key="1">
    <source>
        <dbReference type="EMBL" id="MVX56542.1"/>
    </source>
</evidence>
<evidence type="ECO:0000313" key="2">
    <source>
        <dbReference type="Proteomes" id="UP000472580"/>
    </source>
</evidence>
<dbReference type="OrthoDB" id="9781481at2"/>
<name>A0A6L6YI60_9BURK</name>
<reference evidence="1 2" key="1">
    <citation type="submission" date="2019-12" db="EMBL/GenBank/DDBJ databases">
        <title>Microbes associate with the intestines of laboratory mice.</title>
        <authorList>
            <person name="Navarre W."/>
            <person name="Wong E."/>
        </authorList>
    </citation>
    <scope>NUCLEOTIDE SEQUENCE [LARGE SCALE GENOMIC DNA]</scope>
    <source>
        <strain evidence="1 2">NM82_D38</strain>
    </source>
</reference>
<organism evidence="1 2">
    <name type="scientific">Parasutterella muris</name>
    <dbReference type="NCBI Taxonomy" id="2565572"/>
    <lineage>
        <taxon>Bacteria</taxon>
        <taxon>Pseudomonadati</taxon>
        <taxon>Pseudomonadota</taxon>
        <taxon>Betaproteobacteria</taxon>
        <taxon>Burkholderiales</taxon>
        <taxon>Sutterellaceae</taxon>
        <taxon>Parasutterella</taxon>
    </lineage>
</organism>
<keyword evidence="2" id="KW-1185">Reference proteome</keyword>
<dbReference type="EMBL" id="WSRP01000011">
    <property type="protein sequence ID" value="MVX56542.1"/>
    <property type="molecule type" value="Genomic_DNA"/>
</dbReference>
<dbReference type="AlphaFoldDB" id="A0A6L6YI60"/>
<accession>A0A6L6YI60</accession>